<dbReference type="SUPFAM" id="SSF56300">
    <property type="entry name" value="Metallo-dependent phosphatases"/>
    <property type="match status" value="1"/>
</dbReference>
<protein>
    <submittedName>
        <fullName evidence="6">Metallophosphoesterase</fullName>
    </submittedName>
</protein>
<dbReference type="InterPro" id="IPR029052">
    <property type="entry name" value="Metallo-depent_PP-like"/>
</dbReference>
<dbReference type="InterPro" id="IPR050884">
    <property type="entry name" value="CNP_phosphodiesterase-III"/>
</dbReference>
<keyword evidence="1" id="KW-0479">Metal-binding</keyword>
<evidence type="ECO:0000259" key="5">
    <source>
        <dbReference type="Pfam" id="PF00149"/>
    </source>
</evidence>
<evidence type="ECO:0000313" key="7">
    <source>
        <dbReference type="Proteomes" id="UP000633219"/>
    </source>
</evidence>
<comment type="caution">
    <text evidence="6">The sequence shown here is derived from an EMBL/GenBank/DDBJ whole genome shotgun (WGS) entry which is preliminary data.</text>
</comment>
<dbReference type="Proteomes" id="UP000633219">
    <property type="component" value="Unassembled WGS sequence"/>
</dbReference>
<dbReference type="PANTHER" id="PTHR42988:SF2">
    <property type="entry name" value="CYCLIC NUCLEOTIDE PHOSPHODIESTERASE CBUA0032-RELATED"/>
    <property type="match status" value="1"/>
</dbReference>
<dbReference type="GO" id="GO:0046872">
    <property type="term" value="F:metal ion binding"/>
    <property type="evidence" value="ECO:0007669"/>
    <property type="project" value="UniProtKB-KW"/>
</dbReference>
<feature type="domain" description="Calcineurin-like phosphoesterase" evidence="5">
    <location>
        <begin position="3"/>
        <end position="225"/>
    </location>
</feature>
<dbReference type="Gene3D" id="3.60.21.10">
    <property type="match status" value="1"/>
</dbReference>
<dbReference type="GO" id="GO:0016787">
    <property type="term" value="F:hydrolase activity"/>
    <property type="evidence" value="ECO:0007669"/>
    <property type="project" value="UniProtKB-KW"/>
</dbReference>
<evidence type="ECO:0000256" key="3">
    <source>
        <dbReference type="ARBA" id="ARBA00023004"/>
    </source>
</evidence>
<sequence length="303" mass="33134">MFTLAHISDVHLGPLPDISFGELLSKRITGYVNWQRNRRKHLFGNTLELLVEDLYARVPDHLAITGDLVNLAASIEIDAAAAWLRSLGKPHDISVVPGNHDAYVPNAIDEAVFKWNSWMSGDEMGEGDRRFPFLRIRGKIALIGLSTATATPPFMASGYFGSNQARRFANILKQTGDAGLFRVVMIHHPPIRGATANYKRMMGIRRFGAAVHIGGAELVLHGHTHLNTVNWLRGPTDAPIPVVGIASASQGQGGRKPPAAYNLFHIDGEKGSWSIKRERYQLTGDGSAFLLDETSALINPAFA</sequence>
<keyword evidence="3" id="KW-0408">Iron</keyword>
<organism evidence="6 7">
    <name type="scientific">Rhizobium setariae</name>
    <dbReference type="NCBI Taxonomy" id="2801340"/>
    <lineage>
        <taxon>Bacteria</taxon>
        <taxon>Pseudomonadati</taxon>
        <taxon>Pseudomonadota</taxon>
        <taxon>Alphaproteobacteria</taxon>
        <taxon>Hyphomicrobiales</taxon>
        <taxon>Rhizobiaceae</taxon>
        <taxon>Rhizobium/Agrobacterium group</taxon>
        <taxon>Rhizobium</taxon>
    </lineage>
</organism>
<evidence type="ECO:0000256" key="4">
    <source>
        <dbReference type="ARBA" id="ARBA00025742"/>
    </source>
</evidence>
<keyword evidence="7" id="KW-1185">Reference proteome</keyword>
<gene>
    <name evidence="6" type="ORF">JJB09_08280</name>
</gene>
<dbReference type="EMBL" id="JAEQNC010000004">
    <property type="protein sequence ID" value="MBL0372023.1"/>
    <property type="molecule type" value="Genomic_DNA"/>
</dbReference>
<evidence type="ECO:0000313" key="6">
    <source>
        <dbReference type="EMBL" id="MBL0372023.1"/>
    </source>
</evidence>
<dbReference type="AlphaFoldDB" id="A0A937CP55"/>
<comment type="similarity">
    <text evidence="4">Belongs to the cyclic nucleotide phosphodiesterase class-III family.</text>
</comment>
<dbReference type="RefSeq" id="WP_201656799.1">
    <property type="nucleotide sequence ID" value="NZ_JAEQNC010000004.1"/>
</dbReference>
<reference evidence="6" key="1">
    <citation type="submission" date="2021-01" db="EMBL/GenBank/DDBJ databases">
        <title>Rhizobium sp. strain KVB221 16S ribosomal RNA gene Genome sequencing and assembly.</title>
        <authorList>
            <person name="Kang M."/>
        </authorList>
    </citation>
    <scope>NUCLEOTIDE SEQUENCE</scope>
    <source>
        <strain evidence="6">KVB221</strain>
    </source>
</reference>
<dbReference type="PANTHER" id="PTHR42988">
    <property type="entry name" value="PHOSPHOHYDROLASE"/>
    <property type="match status" value="1"/>
</dbReference>
<evidence type="ECO:0000256" key="1">
    <source>
        <dbReference type="ARBA" id="ARBA00022723"/>
    </source>
</evidence>
<proteinExistence type="inferred from homology"/>
<accession>A0A937CP55</accession>
<keyword evidence="2" id="KW-0378">Hydrolase</keyword>
<dbReference type="Pfam" id="PF00149">
    <property type="entry name" value="Metallophos"/>
    <property type="match status" value="1"/>
</dbReference>
<name>A0A937CP55_9HYPH</name>
<dbReference type="InterPro" id="IPR004843">
    <property type="entry name" value="Calcineurin-like_PHP"/>
</dbReference>
<evidence type="ECO:0000256" key="2">
    <source>
        <dbReference type="ARBA" id="ARBA00022801"/>
    </source>
</evidence>